<evidence type="ECO:0000256" key="1">
    <source>
        <dbReference type="SAM" id="MobiDB-lite"/>
    </source>
</evidence>
<keyword evidence="3" id="KW-0378">Hydrolase</keyword>
<evidence type="ECO:0000259" key="2">
    <source>
        <dbReference type="Pfam" id="PF00561"/>
    </source>
</evidence>
<dbReference type="Proteomes" id="UP001149822">
    <property type="component" value="Unassembled WGS sequence"/>
</dbReference>
<feature type="region of interest" description="Disordered" evidence="1">
    <location>
        <begin position="1"/>
        <end position="20"/>
    </location>
</feature>
<keyword evidence="4" id="KW-1185">Reference proteome</keyword>
<dbReference type="GO" id="GO:0047570">
    <property type="term" value="F:3-oxoadipate enol-lactonase activity"/>
    <property type="evidence" value="ECO:0007669"/>
    <property type="project" value="UniProtKB-EC"/>
</dbReference>
<dbReference type="Pfam" id="PF00561">
    <property type="entry name" value="Abhydrolase_1"/>
    <property type="match status" value="1"/>
</dbReference>
<dbReference type="PANTHER" id="PTHR43433">
    <property type="entry name" value="HYDROLASE, ALPHA/BETA FOLD FAMILY PROTEIN"/>
    <property type="match status" value="1"/>
</dbReference>
<dbReference type="EC" id="3.1.1.24" evidence="3"/>
<dbReference type="InterPro" id="IPR050471">
    <property type="entry name" value="AB_hydrolase"/>
</dbReference>
<dbReference type="PANTHER" id="PTHR43433:SF5">
    <property type="entry name" value="AB HYDROLASE-1 DOMAIN-CONTAINING PROTEIN"/>
    <property type="match status" value="1"/>
</dbReference>
<reference evidence="3" key="1">
    <citation type="submission" date="2022-12" db="EMBL/GenBank/DDBJ databases">
        <title>Paracoccus sp. EF6 isolated from a lake water.</title>
        <authorList>
            <person name="Liu H."/>
        </authorList>
    </citation>
    <scope>NUCLEOTIDE SEQUENCE</scope>
    <source>
        <strain evidence="3">EF6</strain>
    </source>
</reference>
<gene>
    <name evidence="3" type="primary">pcaD</name>
    <name evidence="3" type="ORF">OU682_09695</name>
</gene>
<accession>A0ABT4J465</accession>
<proteinExistence type="predicted"/>
<organism evidence="3 4">
    <name type="scientific">Paracoccus benzoatiresistens</name>
    <dbReference type="NCBI Taxonomy" id="2997341"/>
    <lineage>
        <taxon>Bacteria</taxon>
        <taxon>Pseudomonadati</taxon>
        <taxon>Pseudomonadota</taxon>
        <taxon>Alphaproteobacteria</taxon>
        <taxon>Rhodobacterales</taxon>
        <taxon>Paracoccaceae</taxon>
        <taxon>Paracoccus</taxon>
    </lineage>
</organism>
<dbReference type="InterPro" id="IPR026968">
    <property type="entry name" value="PcaD/CatD"/>
</dbReference>
<protein>
    <submittedName>
        <fullName evidence="3">3-oxoadipate enol-lactonase</fullName>
        <ecNumber evidence="3">3.1.1.24</ecNumber>
    </submittedName>
</protein>
<dbReference type="Gene3D" id="3.40.50.1820">
    <property type="entry name" value="alpha/beta hydrolase"/>
    <property type="match status" value="1"/>
</dbReference>
<dbReference type="EMBL" id="JAPTYD010000010">
    <property type="protein sequence ID" value="MCZ0961888.1"/>
    <property type="molecule type" value="Genomic_DNA"/>
</dbReference>
<dbReference type="PRINTS" id="PR00111">
    <property type="entry name" value="ABHYDROLASE"/>
</dbReference>
<dbReference type="SUPFAM" id="SSF53474">
    <property type="entry name" value="alpha/beta-Hydrolases"/>
    <property type="match status" value="1"/>
</dbReference>
<sequence length="296" mass="31632">MPPSLHLPDNPPEPTRGDDRASAICESLTMPYLDLPTHRLHYRTDGGAGDKPWLTFCNSLGTDLHMWDDQIADLSGDFRILRYDRRGHGRSSAPKPPYGLADLGRDVIALLDALKIDRTHFCGLSIGGLTGQWLGIHAGERLGRIVVCATAARIGTAEGWNARIGDVTVNGLEGLVSATAERWFTPGFRAAHPGRVATILKGFAATSAHGYIGCCAALADTDLHGRLAEIANPLLAISGADDPVCPPACLEAIARSAQCGHHLTLPGRHVVNLESARGFNAALREFLTNDPDNAPF</sequence>
<dbReference type="RefSeq" id="WP_268941903.1">
    <property type="nucleotide sequence ID" value="NZ_JAPTYD010000010.1"/>
</dbReference>
<dbReference type="NCBIfam" id="TIGR02427">
    <property type="entry name" value="protocat_pcaD"/>
    <property type="match status" value="1"/>
</dbReference>
<feature type="compositionally biased region" description="Pro residues" evidence="1">
    <location>
        <begin position="1"/>
        <end position="14"/>
    </location>
</feature>
<name>A0ABT4J465_9RHOB</name>
<feature type="domain" description="AB hydrolase-1" evidence="2">
    <location>
        <begin position="52"/>
        <end position="274"/>
    </location>
</feature>
<evidence type="ECO:0000313" key="3">
    <source>
        <dbReference type="EMBL" id="MCZ0961888.1"/>
    </source>
</evidence>
<comment type="caution">
    <text evidence="3">The sequence shown here is derived from an EMBL/GenBank/DDBJ whole genome shotgun (WGS) entry which is preliminary data.</text>
</comment>
<dbReference type="InterPro" id="IPR029058">
    <property type="entry name" value="AB_hydrolase_fold"/>
</dbReference>
<dbReference type="InterPro" id="IPR000073">
    <property type="entry name" value="AB_hydrolase_1"/>
</dbReference>
<evidence type="ECO:0000313" key="4">
    <source>
        <dbReference type="Proteomes" id="UP001149822"/>
    </source>
</evidence>